<dbReference type="EMBL" id="QOIP01000012">
    <property type="protein sequence ID" value="RLU16164.1"/>
    <property type="molecule type" value="Genomic_DNA"/>
</dbReference>
<comment type="caution">
    <text evidence="1">The sequence shown here is derived from an EMBL/GenBank/DDBJ whole genome shotgun (WGS) entry which is preliminary data.</text>
</comment>
<protein>
    <submittedName>
        <fullName evidence="1">Uncharacterized protein</fullName>
    </submittedName>
</protein>
<organism evidence="1">
    <name type="scientific">Ooceraea biroi</name>
    <name type="common">Clonal raider ant</name>
    <name type="synonym">Cerapachys biroi</name>
    <dbReference type="NCBI Taxonomy" id="2015173"/>
    <lineage>
        <taxon>Eukaryota</taxon>
        <taxon>Metazoa</taxon>
        <taxon>Ecdysozoa</taxon>
        <taxon>Arthropoda</taxon>
        <taxon>Hexapoda</taxon>
        <taxon>Insecta</taxon>
        <taxon>Pterygota</taxon>
        <taxon>Neoptera</taxon>
        <taxon>Endopterygota</taxon>
        <taxon>Hymenoptera</taxon>
        <taxon>Apocrita</taxon>
        <taxon>Aculeata</taxon>
        <taxon>Formicoidea</taxon>
        <taxon>Formicidae</taxon>
        <taxon>Dorylinae</taxon>
        <taxon>Ooceraea</taxon>
    </lineage>
</organism>
<dbReference type="AlphaFoldDB" id="A0A3L8D7A7"/>
<evidence type="ECO:0000313" key="1">
    <source>
        <dbReference type="EMBL" id="RLU16164.1"/>
    </source>
</evidence>
<name>A0A3L8D7A7_OOCBI</name>
<dbReference type="OrthoDB" id="7553767at2759"/>
<reference evidence="1" key="2">
    <citation type="submission" date="2018-07" db="EMBL/GenBank/DDBJ databases">
        <authorList>
            <person name="Mckenzie S.K."/>
            <person name="Kronauer D.J.C."/>
        </authorList>
    </citation>
    <scope>NUCLEOTIDE SEQUENCE</scope>
    <source>
        <strain evidence="1">Clonal line C1</strain>
    </source>
</reference>
<reference evidence="1" key="1">
    <citation type="journal article" date="2018" name="Genome Res.">
        <title>The genomic architecture and molecular evolution of ant odorant receptors.</title>
        <authorList>
            <person name="McKenzie S.K."/>
            <person name="Kronauer D.J.C."/>
        </authorList>
    </citation>
    <scope>NUCLEOTIDE SEQUENCE [LARGE SCALE GENOMIC DNA]</scope>
    <source>
        <strain evidence="1">Clonal line C1</strain>
    </source>
</reference>
<proteinExistence type="predicted"/>
<gene>
    <name evidence="1" type="ORF">DMN91_011924</name>
</gene>
<dbReference type="Proteomes" id="UP000279307">
    <property type="component" value="Chromosome 12"/>
</dbReference>
<accession>A0A3L8D7A7</accession>
<sequence length="149" mass="17379">MRTSFNRIRQQIRTVTKPDILPMKTINSVEEFNQCDDQLYTDVVDFLTHIGGFDIRTALNLCMKEIMTDELSLSYSWWGNQLDRTLSFHSTKLVNAIQDAMANNEYFDPPTQAEFKAGMQEALRVAKQRYRNSQRRANLPAGDQRRRRG</sequence>